<proteinExistence type="predicted"/>
<name>A0A2M9ZWG7_9LEPT</name>
<keyword evidence="1" id="KW-1133">Transmembrane helix</keyword>
<organism evidence="2 3">
    <name type="scientific">Leptospira neocaledonica</name>
    <dbReference type="NCBI Taxonomy" id="2023192"/>
    <lineage>
        <taxon>Bacteria</taxon>
        <taxon>Pseudomonadati</taxon>
        <taxon>Spirochaetota</taxon>
        <taxon>Spirochaetia</taxon>
        <taxon>Leptospirales</taxon>
        <taxon>Leptospiraceae</taxon>
        <taxon>Leptospira</taxon>
    </lineage>
</organism>
<protein>
    <submittedName>
        <fullName evidence="2">Uncharacterized protein</fullName>
    </submittedName>
</protein>
<keyword evidence="1" id="KW-0472">Membrane</keyword>
<evidence type="ECO:0000313" key="3">
    <source>
        <dbReference type="Proteomes" id="UP000231843"/>
    </source>
</evidence>
<dbReference type="EMBL" id="NPEA01000007">
    <property type="protein sequence ID" value="PJZ76303.1"/>
    <property type="molecule type" value="Genomic_DNA"/>
</dbReference>
<accession>A0A2M9ZWG7</accession>
<sequence length="122" mass="14526">MDIKRQVAKELRFLFILTIMPAIIWAIIAILIELFNLNSPTCRENERLTYESFSDYCEEIIKADSNNSEYENFQVPAIRKADGPILSWSFREGLYWTFLMLVLFLYPISLLARIFIWAFRFK</sequence>
<evidence type="ECO:0000256" key="1">
    <source>
        <dbReference type="SAM" id="Phobius"/>
    </source>
</evidence>
<gene>
    <name evidence="2" type="ORF">CH365_12985</name>
</gene>
<feature type="transmembrane region" description="Helical" evidence="1">
    <location>
        <begin position="94"/>
        <end position="119"/>
    </location>
</feature>
<evidence type="ECO:0000313" key="2">
    <source>
        <dbReference type="EMBL" id="PJZ76303.1"/>
    </source>
</evidence>
<dbReference type="AlphaFoldDB" id="A0A2M9ZWG7"/>
<dbReference type="Proteomes" id="UP000231843">
    <property type="component" value="Unassembled WGS sequence"/>
</dbReference>
<feature type="transmembrane region" description="Helical" evidence="1">
    <location>
        <begin position="12"/>
        <end position="32"/>
    </location>
</feature>
<comment type="caution">
    <text evidence="2">The sequence shown here is derived from an EMBL/GenBank/DDBJ whole genome shotgun (WGS) entry which is preliminary data.</text>
</comment>
<keyword evidence="1" id="KW-0812">Transmembrane</keyword>
<keyword evidence="3" id="KW-1185">Reference proteome</keyword>
<reference evidence="2 3" key="1">
    <citation type="submission" date="2017-07" db="EMBL/GenBank/DDBJ databases">
        <title>Leptospira spp. isolated from tropical soils.</title>
        <authorList>
            <person name="Thibeaux R."/>
            <person name="Iraola G."/>
            <person name="Ferres I."/>
            <person name="Bierque E."/>
            <person name="Girault D."/>
            <person name="Soupe-Gilbert M.-E."/>
            <person name="Picardeau M."/>
            <person name="Goarant C."/>
        </authorList>
    </citation>
    <scope>NUCLEOTIDE SEQUENCE [LARGE SCALE GENOMIC DNA]</scope>
    <source>
        <strain evidence="2 3">ES4-C-A1</strain>
    </source>
</reference>